<proteinExistence type="inferred from homology"/>
<evidence type="ECO:0000256" key="9">
    <source>
        <dbReference type="ARBA" id="ARBA00023232"/>
    </source>
</evidence>
<protein>
    <recommendedName>
        <fullName evidence="4">4-hydroxyphenylpyruvate dioxygenase</fullName>
        <ecNumber evidence="4">1.13.11.27</ecNumber>
    </recommendedName>
</protein>
<dbReference type="InterPro" id="IPR004360">
    <property type="entry name" value="Glyas_Fos-R_dOase_dom"/>
</dbReference>
<gene>
    <name evidence="11" type="ORF">MSPICULIGERA_LOCUS10599</name>
</gene>
<keyword evidence="12" id="KW-1185">Reference proteome</keyword>
<comment type="caution">
    <text evidence="11">The sequence shown here is derived from an EMBL/GenBank/DDBJ whole genome shotgun (WGS) entry which is preliminary data.</text>
</comment>
<dbReference type="CDD" id="cd08342">
    <property type="entry name" value="HPPD_N_like"/>
    <property type="match status" value="1"/>
</dbReference>
<comment type="pathway">
    <text evidence="2">Amino-acid degradation; L-phenylalanine degradation; acetoacetate and fumarate from L-phenylalanine: step 3/6.</text>
</comment>
<dbReference type="GO" id="GO:0005789">
    <property type="term" value="C:endoplasmic reticulum membrane"/>
    <property type="evidence" value="ECO:0007669"/>
    <property type="project" value="TreeGrafter"/>
</dbReference>
<organism evidence="11 12">
    <name type="scientific">Mesorhabditis spiculigera</name>
    <dbReference type="NCBI Taxonomy" id="96644"/>
    <lineage>
        <taxon>Eukaryota</taxon>
        <taxon>Metazoa</taxon>
        <taxon>Ecdysozoa</taxon>
        <taxon>Nematoda</taxon>
        <taxon>Chromadorea</taxon>
        <taxon>Rhabditida</taxon>
        <taxon>Rhabditina</taxon>
        <taxon>Rhabditomorpha</taxon>
        <taxon>Rhabditoidea</taxon>
        <taxon>Rhabditidae</taxon>
        <taxon>Mesorhabditinae</taxon>
        <taxon>Mesorhabditis</taxon>
    </lineage>
</organism>
<evidence type="ECO:0000313" key="12">
    <source>
        <dbReference type="Proteomes" id="UP001177023"/>
    </source>
</evidence>
<evidence type="ECO:0000256" key="3">
    <source>
        <dbReference type="ARBA" id="ARBA00005877"/>
    </source>
</evidence>
<dbReference type="GO" id="GO:0000139">
    <property type="term" value="C:Golgi membrane"/>
    <property type="evidence" value="ECO:0007669"/>
    <property type="project" value="TreeGrafter"/>
</dbReference>
<evidence type="ECO:0000256" key="7">
    <source>
        <dbReference type="ARBA" id="ARBA00022878"/>
    </source>
</evidence>
<dbReference type="Proteomes" id="UP001177023">
    <property type="component" value="Unassembled WGS sequence"/>
</dbReference>
<evidence type="ECO:0000313" key="11">
    <source>
        <dbReference type="EMBL" id="CAJ0572207.1"/>
    </source>
</evidence>
<dbReference type="PANTHER" id="PTHR11959:SF1">
    <property type="entry name" value="4-HYDROXYPHENYLPYRUVATE DIOXYGENASE"/>
    <property type="match status" value="1"/>
</dbReference>
<reference evidence="11" key="1">
    <citation type="submission" date="2023-06" db="EMBL/GenBank/DDBJ databases">
        <authorList>
            <person name="Delattre M."/>
        </authorList>
    </citation>
    <scope>NUCLEOTIDE SEQUENCE</scope>
    <source>
        <strain evidence="11">AF72</strain>
    </source>
</reference>
<evidence type="ECO:0000256" key="1">
    <source>
        <dbReference type="ARBA" id="ARBA00001962"/>
    </source>
</evidence>
<dbReference type="InterPro" id="IPR029068">
    <property type="entry name" value="Glyas_Bleomycin-R_OHBP_Dase"/>
</dbReference>
<keyword evidence="8" id="KW-0408">Iron</keyword>
<accession>A0AA36CQ86</accession>
<keyword evidence="7" id="KW-0828">Tyrosine catabolism</keyword>
<evidence type="ECO:0000256" key="6">
    <source>
        <dbReference type="ARBA" id="ARBA00022737"/>
    </source>
</evidence>
<dbReference type="SUPFAM" id="SSF54593">
    <property type="entry name" value="Glyoxalase/Bleomycin resistance protein/Dihydroxybiphenyl dioxygenase"/>
    <property type="match status" value="1"/>
</dbReference>
<dbReference type="EMBL" id="CATQJA010002592">
    <property type="protein sequence ID" value="CAJ0572207.1"/>
    <property type="molecule type" value="Genomic_DNA"/>
</dbReference>
<dbReference type="PROSITE" id="PS51819">
    <property type="entry name" value="VOC"/>
    <property type="match status" value="1"/>
</dbReference>
<feature type="domain" description="VOC" evidence="10">
    <location>
        <begin position="20"/>
        <end position="151"/>
    </location>
</feature>
<dbReference type="AlphaFoldDB" id="A0AA36CQ86"/>
<dbReference type="GO" id="GO:0006572">
    <property type="term" value="P:L-tyrosine catabolic process"/>
    <property type="evidence" value="ECO:0007669"/>
    <property type="project" value="UniProtKB-KW"/>
</dbReference>
<evidence type="ECO:0000259" key="10">
    <source>
        <dbReference type="PROSITE" id="PS51819"/>
    </source>
</evidence>
<dbReference type="Pfam" id="PF00903">
    <property type="entry name" value="Glyoxalase"/>
    <property type="match status" value="1"/>
</dbReference>
<feature type="non-terminal residue" evidence="11">
    <location>
        <position position="303"/>
    </location>
</feature>
<evidence type="ECO:0000256" key="2">
    <source>
        <dbReference type="ARBA" id="ARBA00005162"/>
    </source>
</evidence>
<comment type="similarity">
    <text evidence="3">Belongs to the 4HPPD family.</text>
</comment>
<keyword evidence="5" id="KW-0479">Metal-binding</keyword>
<dbReference type="GO" id="GO:0003868">
    <property type="term" value="F:4-hydroxyphenylpyruvate dioxygenase activity"/>
    <property type="evidence" value="ECO:0007669"/>
    <property type="project" value="UniProtKB-EC"/>
</dbReference>
<dbReference type="InterPro" id="IPR005956">
    <property type="entry name" value="4OHPhenylPyrv_dOase"/>
</dbReference>
<comment type="cofactor">
    <cofactor evidence="1">
        <name>Fe cation</name>
        <dbReference type="ChEBI" id="CHEBI:24875"/>
    </cofactor>
</comment>
<dbReference type="InterPro" id="IPR041736">
    <property type="entry name" value="4OHPhenylPyrv_dOase_N"/>
</dbReference>
<evidence type="ECO:0000256" key="8">
    <source>
        <dbReference type="ARBA" id="ARBA00023004"/>
    </source>
</evidence>
<dbReference type="Gene3D" id="3.10.180.10">
    <property type="entry name" value="2,3-Dihydroxybiphenyl 1,2-Dioxygenase, domain 1"/>
    <property type="match status" value="2"/>
</dbReference>
<dbReference type="InterPro" id="IPR037523">
    <property type="entry name" value="VOC_core"/>
</dbReference>
<sequence>MAPQIEDLTGRDMAAKSPEDFDHIRFRVGNAKQAAFWFCASFGFQPFAYKGLETGCKELTAHAIKTGKIILVFEGTTGPDNKNFGDYLTKHGDSVQDVAFQVDDLEVFLEHARAKKTKIVREMTVESDEYGVVKYASILAFGDVIHTLIERKNYRGLFLPGFRAHHWDGQCFDHLPKTDLKTIDHFVGAQPEDEMESVVDCGVELLDVPDKYYDVIREKLSKSNCPIDADLDKLQELNIFIDFDEKGYILQKFTKPLDDRPTLFFEVIERHNFKGFGAGNFFAIFEAIERQQMERNTFYGESN</sequence>
<keyword evidence="6" id="KW-0677">Repeat</keyword>
<keyword evidence="9" id="KW-0585">Phenylalanine catabolism</keyword>
<dbReference type="GO" id="GO:0046872">
    <property type="term" value="F:metal ion binding"/>
    <property type="evidence" value="ECO:0007669"/>
    <property type="project" value="UniProtKB-KW"/>
</dbReference>
<dbReference type="GO" id="GO:0006559">
    <property type="term" value="P:L-phenylalanine catabolic process"/>
    <property type="evidence" value="ECO:0007669"/>
    <property type="project" value="UniProtKB-KW"/>
</dbReference>
<evidence type="ECO:0000256" key="5">
    <source>
        <dbReference type="ARBA" id="ARBA00022723"/>
    </source>
</evidence>
<dbReference type="PANTHER" id="PTHR11959">
    <property type="entry name" value="4-HYDROXYPHENYLPYRUVATE DIOXYGENASE"/>
    <property type="match status" value="1"/>
</dbReference>
<evidence type="ECO:0000256" key="4">
    <source>
        <dbReference type="ARBA" id="ARBA00013222"/>
    </source>
</evidence>
<name>A0AA36CQ86_9BILA</name>
<dbReference type="EC" id="1.13.11.27" evidence="4"/>